<dbReference type="OrthoDB" id="412647at2759"/>
<dbReference type="GO" id="GO:0005886">
    <property type="term" value="C:plasma membrane"/>
    <property type="evidence" value="ECO:0007669"/>
    <property type="project" value="TreeGrafter"/>
</dbReference>
<dbReference type="FunFam" id="2.60.120.200:FF:000135">
    <property type="entry name" value="Related to KRE6-glucan synthase subunit"/>
    <property type="match status" value="1"/>
</dbReference>
<dbReference type="CDD" id="cd02180">
    <property type="entry name" value="GH16_fungal_KRE6_glucanase"/>
    <property type="match status" value="1"/>
</dbReference>
<dbReference type="HOGENOM" id="CLU_010811_3_1_1"/>
<keyword evidence="3" id="KW-0812">Transmembrane</keyword>
<evidence type="ECO:0000256" key="5">
    <source>
        <dbReference type="ARBA" id="ARBA00022989"/>
    </source>
</evidence>
<keyword evidence="5" id="KW-1133">Transmembrane helix</keyword>
<keyword evidence="4" id="KW-0735">Signal-anchor</keyword>
<proteinExistence type="inferred from homology"/>
<keyword evidence="7" id="KW-0325">Glycoprotein</keyword>
<dbReference type="GO" id="GO:0031505">
    <property type="term" value="P:fungal-type cell wall organization"/>
    <property type="evidence" value="ECO:0007669"/>
    <property type="project" value="TreeGrafter"/>
</dbReference>
<evidence type="ECO:0000256" key="1">
    <source>
        <dbReference type="ARBA" id="ARBA00004606"/>
    </source>
</evidence>
<evidence type="ECO:0000256" key="3">
    <source>
        <dbReference type="ARBA" id="ARBA00022692"/>
    </source>
</evidence>
<dbReference type="SUPFAM" id="SSF49899">
    <property type="entry name" value="Concanavalin A-like lectins/glucanases"/>
    <property type="match status" value="1"/>
</dbReference>
<sequence length="475" mass="52113">LKLSIGYPVITYSRDLTLQSYLGQGVNGTGQVPTMTGNFGLIDKDTPKDAYTITSQYDGSELQLVFSDEFNVDGRTFYPGDDPFWEAVDLHYWQTNNLEWYSPDAITTSGGSLLITLSETPTHDLAYQSGMIQSWNKFCFTGGYIEVSVRLPGTASVGGLWPAIWTMGNLGRAGYGASLDGMWPYTYDTCDLGTLPNQTYDGQPELAAMGGSKGKPLSYLPGQRLSACTCGDDADHPGPRNNDGSYVGRNVPEIDIFEAQTSGETGLGQVSQSAQFAPFDMYYNWNNGTDAVTIYDTSLTSQNSFAGNTYQEAAILLTTTDQNCYQTGGTGCYSVYGFEYKGGNNGYINWVSNNQPAWTMNSNAIQANTESMIGERIISQEPMYMILNLGLSRNFGTINFDQLTFPAIIAVDYIRVYQDKNNMNVGCDPDGFPTSAYIEKYVVLTVPWLCSANLTTWDQYGGIKPPNRLVDQCSS</sequence>
<evidence type="ECO:0000313" key="11">
    <source>
        <dbReference type="Proteomes" id="UP000054248"/>
    </source>
</evidence>
<keyword evidence="8" id="KW-0961">Cell wall biogenesis/degradation</keyword>
<protein>
    <submittedName>
        <fullName evidence="10">Glycoside hydrolase family 16 protein</fullName>
    </submittedName>
</protein>
<dbReference type="PANTHER" id="PTHR31361:SF1">
    <property type="entry name" value="BETA-GLUCAN SYNTHESIS-ASSOCIATED PROTEIN KRE6-RELATED"/>
    <property type="match status" value="1"/>
</dbReference>
<keyword evidence="6" id="KW-0472">Membrane</keyword>
<dbReference type="GO" id="GO:0015926">
    <property type="term" value="F:glucosidase activity"/>
    <property type="evidence" value="ECO:0007669"/>
    <property type="project" value="TreeGrafter"/>
</dbReference>
<evidence type="ECO:0000313" key="10">
    <source>
        <dbReference type="EMBL" id="KIO25209.1"/>
    </source>
</evidence>
<dbReference type="PROSITE" id="PS51762">
    <property type="entry name" value="GH16_2"/>
    <property type="match status" value="1"/>
</dbReference>
<dbReference type="InterPro" id="IPR000757">
    <property type="entry name" value="Beta-glucanase-like"/>
</dbReference>
<dbReference type="Gene3D" id="2.60.120.200">
    <property type="match status" value="2"/>
</dbReference>
<dbReference type="Proteomes" id="UP000054248">
    <property type="component" value="Unassembled WGS sequence"/>
</dbReference>
<gene>
    <name evidence="10" type="ORF">M407DRAFT_76005</name>
</gene>
<dbReference type="EMBL" id="KN823046">
    <property type="protein sequence ID" value="KIO25209.1"/>
    <property type="molecule type" value="Genomic_DNA"/>
</dbReference>
<evidence type="ECO:0000256" key="2">
    <source>
        <dbReference type="ARBA" id="ARBA00010962"/>
    </source>
</evidence>
<evidence type="ECO:0000256" key="4">
    <source>
        <dbReference type="ARBA" id="ARBA00022968"/>
    </source>
</evidence>
<dbReference type="FunFam" id="2.60.120.200:FF:000259">
    <property type="entry name" value="Chromosome 9, whole genome shotgun sequence"/>
    <property type="match status" value="1"/>
</dbReference>
<evidence type="ECO:0000256" key="7">
    <source>
        <dbReference type="ARBA" id="ARBA00023180"/>
    </source>
</evidence>
<dbReference type="InterPro" id="IPR013320">
    <property type="entry name" value="ConA-like_dom_sf"/>
</dbReference>
<dbReference type="InterPro" id="IPR005629">
    <property type="entry name" value="Skn1/Kre6/Sbg1"/>
</dbReference>
<organism evidence="10 11">
    <name type="scientific">Tulasnella calospora MUT 4182</name>
    <dbReference type="NCBI Taxonomy" id="1051891"/>
    <lineage>
        <taxon>Eukaryota</taxon>
        <taxon>Fungi</taxon>
        <taxon>Dikarya</taxon>
        <taxon>Basidiomycota</taxon>
        <taxon>Agaricomycotina</taxon>
        <taxon>Agaricomycetes</taxon>
        <taxon>Cantharellales</taxon>
        <taxon>Tulasnellaceae</taxon>
        <taxon>Tulasnella</taxon>
    </lineage>
</organism>
<feature type="non-terminal residue" evidence="10">
    <location>
        <position position="1"/>
    </location>
</feature>
<reference evidence="10 11" key="1">
    <citation type="submission" date="2014-04" db="EMBL/GenBank/DDBJ databases">
        <authorList>
            <consortium name="DOE Joint Genome Institute"/>
            <person name="Kuo A."/>
            <person name="Girlanda M."/>
            <person name="Perotto S."/>
            <person name="Kohler A."/>
            <person name="Nagy L.G."/>
            <person name="Floudas D."/>
            <person name="Copeland A."/>
            <person name="Barry K.W."/>
            <person name="Cichocki N."/>
            <person name="Veneault-Fourrey C."/>
            <person name="LaButti K."/>
            <person name="Lindquist E.A."/>
            <person name="Lipzen A."/>
            <person name="Lundell T."/>
            <person name="Morin E."/>
            <person name="Murat C."/>
            <person name="Sun H."/>
            <person name="Tunlid A."/>
            <person name="Henrissat B."/>
            <person name="Grigoriev I.V."/>
            <person name="Hibbett D.S."/>
            <person name="Martin F."/>
            <person name="Nordberg H.P."/>
            <person name="Cantor M.N."/>
            <person name="Hua S.X."/>
        </authorList>
    </citation>
    <scope>NUCLEOTIDE SEQUENCE [LARGE SCALE GENOMIC DNA]</scope>
    <source>
        <strain evidence="10 11">MUT 4182</strain>
    </source>
</reference>
<dbReference type="GO" id="GO:0006078">
    <property type="term" value="P:(1-&gt;6)-beta-D-glucan biosynthetic process"/>
    <property type="evidence" value="ECO:0007669"/>
    <property type="project" value="TreeGrafter"/>
</dbReference>
<dbReference type="STRING" id="1051891.A0A0C3QHH6"/>
<keyword evidence="10" id="KW-0378">Hydrolase</keyword>
<feature type="domain" description="GH16" evidence="9">
    <location>
        <begin position="55"/>
        <end position="422"/>
    </location>
</feature>
<name>A0A0C3QHH6_9AGAM</name>
<accession>A0A0C3QHH6</accession>
<comment type="subcellular location">
    <subcellularLocation>
        <location evidence="1">Membrane</location>
        <topology evidence="1">Single-pass type II membrane protein</topology>
    </subcellularLocation>
</comment>
<evidence type="ECO:0000256" key="8">
    <source>
        <dbReference type="ARBA" id="ARBA00023316"/>
    </source>
</evidence>
<evidence type="ECO:0000256" key="6">
    <source>
        <dbReference type="ARBA" id="ARBA00023136"/>
    </source>
</evidence>
<dbReference type="Pfam" id="PF03935">
    <property type="entry name" value="SKN1_KRE6_Sbg1"/>
    <property type="match status" value="1"/>
</dbReference>
<dbReference type="PANTHER" id="PTHR31361">
    <property type="entry name" value="BETA-GLUCAN SYNTHESIS-ASSOCIATED PROTEIN KRE6-RELATED"/>
    <property type="match status" value="1"/>
</dbReference>
<comment type="similarity">
    <text evidence="2">Belongs to the SKN1/KRE6 family.</text>
</comment>
<evidence type="ECO:0000259" key="9">
    <source>
        <dbReference type="PROSITE" id="PS51762"/>
    </source>
</evidence>
<keyword evidence="11" id="KW-1185">Reference proteome</keyword>
<dbReference type="GO" id="GO:0005789">
    <property type="term" value="C:endoplasmic reticulum membrane"/>
    <property type="evidence" value="ECO:0007669"/>
    <property type="project" value="TreeGrafter"/>
</dbReference>
<reference evidence="11" key="2">
    <citation type="submission" date="2015-01" db="EMBL/GenBank/DDBJ databases">
        <title>Evolutionary Origins and Diversification of the Mycorrhizal Mutualists.</title>
        <authorList>
            <consortium name="DOE Joint Genome Institute"/>
            <consortium name="Mycorrhizal Genomics Consortium"/>
            <person name="Kohler A."/>
            <person name="Kuo A."/>
            <person name="Nagy L.G."/>
            <person name="Floudas D."/>
            <person name="Copeland A."/>
            <person name="Barry K.W."/>
            <person name="Cichocki N."/>
            <person name="Veneault-Fourrey C."/>
            <person name="LaButti K."/>
            <person name="Lindquist E.A."/>
            <person name="Lipzen A."/>
            <person name="Lundell T."/>
            <person name="Morin E."/>
            <person name="Murat C."/>
            <person name="Riley R."/>
            <person name="Ohm R."/>
            <person name="Sun H."/>
            <person name="Tunlid A."/>
            <person name="Henrissat B."/>
            <person name="Grigoriev I.V."/>
            <person name="Hibbett D.S."/>
            <person name="Martin F."/>
        </authorList>
    </citation>
    <scope>NUCLEOTIDE SEQUENCE [LARGE SCALE GENOMIC DNA]</scope>
    <source>
        <strain evidence="11">MUT 4182</strain>
    </source>
</reference>
<dbReference type="AlphaFoldDB" id="A0A0C3QHH6"/>